<feature type="transmembrane region" description="Helical" evidence="7">
    <location>
        <begin position="324"/>
        <end position="345"/>
    </location>
</feature>
<evidence type="ECO:0000256" key="6">
    <source>
        <dbReference type="ARBA" id="ARBA00024338"/>
    </source>
</evidence>
<comment type="caution">
    <text evidence="9">The sequence shown here is derived from an EMBL/GenBank/DDBJ whole genome shotgun (WGS) entry which is preliminary data.</text>
</comment>
<dbReference type="PROSITE" id="PS50850">
    <property type="entry name" value="MFS"/>
    <property type="match status" value="1"/>
</dbReference>
<dbReference type="Pfam" id="PF07690">
    <property type="entry name" value="MFS_1"/>
    <property type="match status" value="1"/>
</dbReference>
<feature type="non-terminal residue" evidence="9">
    <location>
        <position position="1"/>
    </location>
</feature>
<reference evidence="9" key="1">
    <citation type="submission" date="2023-10" db="EMBL/GenBank/DDBJ databases">
        <title>Genome assembly of Pristionchus species.</title>
        <authorList>
            <person name="Yoshida K."/>
            <person name="Sommer R.J."/>
        </authorList>
    </citation>
    <scope>NUCLEOTIDE SEQUENCE</scope>
    <source>
        <strain evidence="9">RS0144</strain>
    </source>
</reference>
<feature type="transmembrane region" description="Helical" evidence="7">
    <location>
        <begin position="190"/>
        <end position="213"/>
    </location>
</feature>
<feature type="transmembrane region" description="Helical" evidence="7">
    <location>
        <begin position="430"/>
        <end position="453"/>
    </location>
</feature>
<evidence type="ECO:0000256" key="2">
    <source>
        <dbReference type="ARBA" id="ARBA00022448"/>
    </source>
</evidence>
<name>A0AAV5SDL5_9BILA</name>
<feature type="transmembrane region" description="Helical" evidence="7">
    <location>
        <begin position="28"/>
        <end position="55"/>
    </location>
</feature>
<dbReference type="Gene3D" id="1.20.1250.20">
    <property type="entry name" value="MFS general substrate transporter like domains"/>
    <property type="match status" value="1"/>
</dbReference>
<dbReference type="PANTHER" id="PTHR23505:SF79">
    <property type="entry name" value="PROTEIN SPINSTER"/>
    <property type="match status" value="1"/>
</dbReference>
<evidence type="ECO:0000256" key="7">
    <source>
        <dbReference type="SAM" id="Phobius"/>
    </source>
</evidence>
<evidence type="ECO:0000256" key="1">
    <source>
        <dbReference type="ARBA" id="ARBA00004141"/>
    </source>
</evidence>
<evidence type="ECO:0000313" key="9">
    <source>
        <dbReference type="EMBL" id="GMS81153.1"/>
    </source>
</evidence>
<dbReference type="GO" id="GO:0022857">
    <property type="term" value="F:transmembrane transporter activity"/>
    <property type="evidence" value="ECO:0007669"/>
    <property type="project" value="InterPro"/>
</dbReference>
<keyword evidence="4 7" id="KW-1133">Transmembrane helix</keyword>
<evidence type="ECO:0000256" key="4">
    <source>
        <dbReference type="ARBA" id="ARBA00022989"/>
    </source>
</evidence>
<dbReference type="GO" id="GO:0016020">
    <property type="term" value="C:membrane"/>
    <property type="evidence" value="ECO:0007669"/>
    <property type="project" value="UniProtKB-SubCell"/>
</dbReference>
<evidence type="ECO:0000256" key="5">
    <source>
        <dbReference type="ARBA" id="ARBA00023136"/>
    </source>
</evidence>
<keyword evidence="10" id="KW-1185">Reference proteome</keyword>
<dbReference type="PANTHER" id="PTHR23505">
    <property type="entry name" value="SPINSTER"/>
    <property type="match status" value="1"/>
</dbReference>
<sequence length="494" mass="54218">RRVRSLILPPTTMDGVNDVSSKTTVSKVFVASCLTIIVSLTSFDTHGIGGLVPLIQPHFNIVDSEAALIRTLPSVANTVALAFIWIFGDVFHRRMLFLNSVFAWILLCLLSTLLGSQSFLIFVTFRSLAAAASSIYEVLVPVFMADLFQNRSLGVALMCKAASEVLSSHIANILNSWIVSNKVPWQSGLIAAPVIVVLPLFGLLCASGSFRGFDRPGHHRSLERSFTNAFSIISIKSFILLTAEISFRTFHTRAFLFWFPTLLLNSWTDFPDAFHGFSYTTISAFYSIAKVSGVMIGLPLFLWFSQSWYHGTGPFSGRLEFMRAYPIVVSTGTLLNSISYAVGIIMLVRSYVAFMVSMFFVGFFGAADISLSQQMMLMVVPSSSRPAAVALSRLITGIVVIPCAQFVGMISDAYRGHSKLPIDRLHAYQVALFCSVIFSFASSMCDMVLIVFFPADCLKAEEEEPIDRVRLVSESSLLIGGSNASLDLIGDILE</sequence>
<keyword evidence="3 7" id="KW-0812">Transmembrane</keyword>
<evidence type="ECO:0000256" key="3">
    <source>
        <dbReference type="ARBA" id="ARBA00022692"/>
    </source>
</evidence>
<comment type="similarity">
    <text evidence="6">Belongs to the major facilitator superfamily. Spinster (TC 2.A.1.49) family.</text>
</comment>
<keyword evidence="5 7" id="KW-0472">Membrane</keyword>
<dbReference type="EMBL" id="BTSX01000001">
    <property type="protein sequence ID" value="GMS81153.1"/>
    <property type="molecule type" value="Genomic_DNA"/>
</dbReference>
<dbReference type="SUPFAM" id="SSF103473">
    <property type="entry name" value="MFS general substrate transporter"/>
    <property type="match status" value="1"/>
</dbReference>
<dbReference type="InterPro" id="IPR036259">
    <property type="entry name" value="MFS_trans_sf"/>
</dbReference>
<dbReference type="InterPro" id="IPR020846">
    <property type="entry name" value="MFS_dom"/>
</dbReference>
<accession>A0AAV5SDL5</accession>
<gene>
    <name evidence="9" type="ORF">PENTCL1PPCAC_3328</name>
</gene>
<dbReference type="InterPro" id="IPR011701">
    <property type="entry name" value="MFS"/>
</dbReference>
<comment type="subcellular location">
    <subcellularLocation>
        <location evidence="1">Membrane</location>
        <topology evidence="1">Multi-pass membrane protein</topology>
    </subcellularLocation>
</comment>
<feature type="domain" description="Major facilitator superfamily (MFS) profile" evidence="8">
    <location>
        <begin position="30"/>
        <end position="459"/>
    </location>
</feature>
<keyword evidence="2" id="KW-0813">Transport</keyword>
<dbReference type="Proteomes" id="UP001432027">
    <property type="component" value="Unassembled WGS sequence"/>
</dbReference>
<feature type="transmembrane region" description="Helical" evidence="7">
    <location>
        <begin position="95"/>
        <end position="114"/>
    </location>
</feature>
<protein>
    <recommendedName>
        <fullName evidence="8">Major facilitator superfamily (MFS) profile domain-containing protein</fullName>
    </recommendedName>
</protein>
<dbReference type="AlphaFoldDB" id="A0AAV5SDL5"/>
<feature type="transmembrane region" description="Helical" evidence="7">
    <location>
        <begin position="351"/>
        <end position="371"/>
    </location>
</feature>
<evidence type="ECO:0000259" key="8">
    <source>
        <dbReference type="PROSITE" id="PS50850"/>
    </source>
</evidence>
<feature type="transmembrane region" description="Helical" evidence="7">
    <location>
        <begin position="67"/>
        <end position="88"/>
    </location>
</feature>
<evidence type="ECO:0000313" key="10">
    <source>
        <dbReference type="Proteomes" id="UP001432027"/>
    </source>
</evidence>
<dbReference type="InterPro" id="IPR044770">
    <property type="entry name" value="MFS_spinster-like"/>
</dbReference>
<organism evidence="9 10">
    <name type="scientific">Pristionchus entomophagus</name>
    <dbReference type="NCBI Taxonomy" id="358040"/>
    <lineage>
        <taxon>Eukaryota</taxon>
        <taxon>Metazoa</taxon>
        <taxon>Ecdysozoa</taxon>
        <taxon>Nematoda</taxon>
        <taxon>Chromadorea</taxon>
        <taxon>Rhabditida</taxon>
        <taxon>Rhabditina</taxon>
        <taxon>Diplogasteromorpha</taxon>
        <taxon>Diplogasteroidea</taxon>
        <taxon>Neodiplogasteridae</taxon>
        <taxon>Pristionchus</taxon>
    </lineage>
</organism>
<feature type="transmembrane region" description="Helical" evidence="7">
    <location>
        <begin position="284"/>
        <end position="304"/>
    </location>
</feature>
<proteinExistence type="inferred from homology"/>
<feature type="transmembrane region" description="Helical" evidence="7">
    <location>
        <begin position="391"/>
        <end position="410"/>
    </location>
</feature>